<dbReference type="Proteomes" id="UP001523565">
    <property type="component" value="Unassembled WGS sequence"/>
</dbReference>
<dbReference type="Gene3D" id="3.30.1180.10">
    <property type="match status" value="1"/>
</dbReference>
<dbReference type="SUPFAM" id="SSF82549">
    <property type="entry name" value="DAK1/DegV-like"/>
    <property type="match status" value="1"/>
</dbReference>
<protein>
    <submittedName>
        <fullName evidence="2">DegV family protein</fullName>
    </submittedName>
</protein>
<proteinExistence type="predicted"/>
<keyword evidence="1" id="KW-0446">Lipid-binding</keyword>
<accession>A0ABT1ED84</accession>
<dbReference type="Gene3D" id="2.20.28.50">
    <property type="entry name" value="degv family protein"/>
    <property type="match status" value="1"/>
</dbReference>
<dbReference type="EMBL" id="JAMZFV010000001">
    <property type="protein sequence ID" value="MCP1108653.1"/>
    <property type="molecule type" value="Genomic_DNA"/>
</dbReference>
<dbReference type="Pfam" id="PF02645">
    <property type="entry name" value="DegV"/>
    <property type="match status" value="1"/>
</dbReference>
<dbReference type="InterPro" id="IPR050270">
    <property type="entry name" value="DegV_domain_contain"/>
</dbReference>
<dbReference type="PANTHER" id="PTHR33434">
    <property type="entry name" value="DEGV DOMAIN-CONTAINING PROTEIN DR_1986-RELATED"/>
    <property type="match status" value="1"/>
</dbReference>
<organism evidence="2 3">
    <name type="scientific">Ohessyouella blattaphilus</name>
    <dbReference type="NCBI Taxonomy" id="2949333"/>
    <lineage>
        <taxon>Bacteria</taxon>
        <taxon>Bacillati</taxon>
        <taxon>Bacillota</taxon>
        <taxon>Clostridia</taxon>
        <taxon>Lachnospirales</taxon>
        <taxon>Lachnospiraceae</taxon>
        <taxon>Ohessyouella</taxon>
    </lineage>
</organism>
<dbReference type="InterPro" id="IPR043168">
    <property type="entry name" value="DegV_C"/>
</dbReference>
<dbReference type="PANTHER" id="PTHR33434:SF2">
    <property type="entry name" value="FATTY ACID-BINDING PROTEIN TM_1468"/>
    <property type="match status" value="1"/>
</dbReference>
<evidence type="ECO:0000313" key="3">
    <source>
        <dbReference type="Proteomes" id="UP001523565"/>
    </source>
</evidence>
<dbReference type="InterPro" id="IPR003797">
    <property type="entry name" value="DegV"/>
</dbReference>
<dbReference type="RefSeq" id="WP_262067562.1">
    <property type="nucleotide sequence ID" value="NZ_JAMXOC010000001.1"/>
</dbReference>
<gene>
    <name evidence="2" type="ORF">NK118_00110</name>
</gene>
<keyword evidence="3" id="KW-1185">Reference proteome</keyword>
<evidence type="ECO:0000256" key="1">
    <source>
        <dbReference type="ARBA" id="ARBA00023121"/>
    </source>
</evidence>
<evidence type="ECO:0000313" key="2">
    <source>
        <dbReference type="EMBL" id="MCP1108653.1"/>
    </source>
</evidence>
<sequence>MEYKIIIDSCGELTSEMKASGIYTSIPLYITVGERNMVDDETFDQQEFLRAAAATKECPRSSCPSPDQYLESYRGNEKRVYGVTLSANLSGSYNSAMLAKTMMEEQEPDKQVYIFDSRSASVAQTLIGLKIRECEEKGLSFEEVVTEVEAYIEGQNTYFVLEDLETLRKNGRLTGLKMLVASALNIKPVCGATAEGTIFQLGQGRGINKALQKMVQYLTTEVINPTEKVLAISHCNCLERAESVKKMILEKVAVKEVIILDTRGISTMYASDGGIIAVV</sequence>
<reference evidence="2 3" key="1">
    <citation type="journal article" date="2022" name="Genome Biol. Evol.">
        <title>Host diet, physiology and behaviors set the stage for Lachnospiraceae cladogenesis.</title>
        <authorList>
            <person name="Vera-Ponce De Leon A."/>
            <person name="Schneider M."/>
            <person name="Jahnes B.C."/>
            <person name="Sadowski V."/>
            <person name="Camuy-Velez L.A."/>
            <person name="Duan J."/>
            <person name="Sabree Z.L."/>
        </authorList>
    </citation>
    <scope>NUCLEOTIDE SEQUENCE [LARGE SCALE GENOMIC DNA]</scope>
    <source>
        <strain evidence="2 3">PAL227</strain>
    </source>
</reference>
<dbReference type="Gene3D" id="3.40.50.10440">
    <property type="entry name" value="Dihydroxyacetone kinase, domain 1"/>
    <property type="match status" value="1"/>
</dbReference>
<name>A0ABT1ED84_9FIRM</name>
<dbReference type="NCBIfam" id="TIGR00762">
    <property type="entry name" value="DegV"/>
    <property type="match status" value="1"/>
</dbReference>
<dbReference type="PROSITE" id="PS51482">
    <property type="entry name" value="DEGV"/>
    <property type="match status" value="1"/>
</dbReference>
<comment type="caution">
    <text evidence="2">The sequence shown here is derived from an EMBL/GenBank/DDBJ whole genome shotgun (WGS) entry which is preliminary data.</text>
</comment>